<evidence type="ECO:0000313" key="2">
    <source>
        <dbReference type="EMBL" id="EDV28056.1"/>
    </source>
</evidence>
<dbReference type="InParanoid" id="B3RNR0"/>
<feature type="transmembrane region" description="Helical" evidence="1">
    <location>
        <begin position="82"/>
        <end position="100"/>
    </location>
</feature>
<protein>
    <submittedName>
        <fullName evidence="2">Uncharacterized protein</fullName>
    </submittedName>
</protein>
<keyword evidence="1" id="KW-0472">Membrane</keyword>
<dbReference type="CTD" id="6750555"/>
<dbReference type="RefSeq" id="XP_002109890.1">
    <property type="nucleotide sequence ID" value="XM_002109854.1"/>
</dbReference>
<dbReference type="GeneID" id="6750555"/>
<name>B3RNR0_TRIAD</name>
<keyword evidence="1" id="KW-0812">Transmembrane</keyword>
<evidence type="ECO:0000313" key="3">
    <source>
        <dbReference type="Proteomes" id="UP000009022"/>
    </source>
</evidence>
<keyword evidence="1" id="KW-1133">Transmembrane helix</keyword>
<proteinExistence type="predicted"/>
<sequence>MHDSLSSREKEILEDVTSDGDYIDQMCNLKSRLDDLKEQVEKCERLMDVVEEKFDHKIDAAYKAAHAITLSRIIRDIRKRQALFFTLSFIILLIIVIWRYDEQYIFDVVTESIIQAVAYARSETYILFPKLTVPSQ</sequence>
<dbReference type="KEGG" id="tad:TRIADDRAFT_53255"/>
<evidence type="ECO:0000256" key="1">
    <source>
        <dbReference type="SAM" id="Phobius"/>
    </source>
</evidence>
<dbReference type="EMBL" id="DS985242">
    <property type="protein sequence ID" value="EDV28056.1"/>
    <property type="molecule type" value="Genomic_DNA"/>
</dbReference>
<keyword evidence="3" id="KW-1185">Reference proteome</keyword>
<organism evidence="2 3">
    <name type="scientific">Trichoplax adhaerens</name>
    <name type="common">Trichoplax reptans</name>
    <dbReference type="NCBI Taxonomy" id="10228"/>
    <lineage>
        <taxon>Eukaryota</taxon>
        <taxon>Metazoa</taxon>
        <taxon>Placozoa</taxon>
        <taxon>Uniplacotomia</taxon>
        <taxon>Trichoplacea</taxon>
        <taxon>Trichoplacidae</taxon>
        <taxon>Trichoplax</taxon>
    </lineage>
</organism>
<gene>
    <name evidence="2" type="ORF">TRIADDRAFT_53255</name>
</gene>
<accession>B3RNR0</accession>
<reference evidence="2 3" key="1">
    <citation type="journal article" date="2008" name="Nature">
        <title>The Trichoplax genome and the nature of placozoans.</title>
        <authorList>
            <person name="Srivastava M."/>
            <person name="Begovic E."/>
            <person name="Chapman J."/>
            <person name="Putnam N.H."/>
            <person name="Hellsten U."/>
            <person name="Kawashima T."/>
            <person name="Kuo A."/>
            <person name="Mitros T."/>
            <person name="Salamov A."/>
            <person name="Carpenter M.L."/>
            <person name="Signorovitch A.Y."/>
            <person name="Moreno M.A."/>
            <person name="Kamm K."/>
            <person name="Grimwood J."/>
            <person name="Schmutz J."/>
            <person name="Shapiro H."/>
            <person name="Grigoriev I.V."/>
            <person name="Buss L.W."/>
            <person name="Schierwater B."/>
            <person name="Dellaporta S.L."/>
            <person name="Rokhsar D.S."/>
        </authorList>
    </citation>
    <scope>NUCLEOTIDE SEQUENCE [LARGE SCALE GENOMIC DNA]</scope>
    <source>
        <strain evidence="2 3">Grell-BS-1999</strain>
    </source>
</reference>
<dbReference type="Proteomes" id="UP000009022">
    <property type="component" value="Unassembled WGS sequence"/>
</dbReference>
<dbReference type="HOGENOM" id="CLU_1878064_0_0_1"/>
<dbReference type="AlphaFoldDB" id="B3RNR0"/>